<proteinExistence type="predicted"/>
<name>F4HB83_GALAU</name>
<dbReference type="STRING" id="1005058.UMN179_00278"/>
<protein>
    <submittedName>
        <fullName evidence="1">Uncharacterized protein</fullName>
    </submittedName>
</protein>
<dbReference type="Proteomes" id="UP000006908">
    <property type="component" value="Chromosome"/>
</dbReference>
<dbReference type="HOGENOM" id="CLU_3099176_0_0_6"/>
<gene>
    <name evidence="1" type="ordered locus">UMN179_00278</name>
</gene>
<dbReference type="EMBL" id="CP002667">
    <property type="protein sequence ID" value="AEC16315.1"/>
    <property type="molecule type" value="Genomic_DNA"/>
</dbReference>
<evidence type="ECO:0000313" key="2">
    <source>
        <dbReference type="Proteomes" id="UP000006908"/>
    </source>
</evidence>
<sequence length="51" mass="6170">MENHTEINLFLSEQEKRISLIPFKNNEKNLKIAQFELERIVSLQPIQYREP</sequence>
<reference evidence="1 2" key="1">
    <citation type="journal article" date="2011" name="J. Bacteriol.">
        <title>Complete genome sequence of Gallibacterium anatis strain UMN179, isolated from a laying hen with peritonitis.</title>
        <authorList>
            <person name="Johnson T.J."/>
            <person name="Fernandez-Alarcon C."/>
            <person name="Bojesen A.M."/>
            <person name="Nolan L.K."/>
            <person name="Trampel D.W."/>
            <person name="Seemann T."/>
        </authorList>
    </citation>
    <scope>NUCLEOTIDE SEQUENCE [LARGE SCALE GENOMIC DNA]</scope>
    <source>
        <strain evidence="1 2">UMN179</strain>
    </source>
</reference>
<dbReference type="KEGG" id="gan:UMN179_00278"/>
<accession>F4HB83</accession>
<dbReference type="AlphaFoldDB" id="F4HB83"/>
<organism evidence="1 2">
    <name type="scientific">Gallibacterium anatis (strain UMN179)</name>
    <name type="common">Pasteurella anatis</name>
    <dbReference type="NCBI Taxonomy" id="1005058"/>
    <lineage>
        <taxon>Bacteria</taxon>
        <taxon>Pseudomonadati</taxon>
        <taxon>Pseudomonadota</taxon>
        <taxon>Gammaproteobacteria</taxon>
        <taxon>Pasteurellales</taxon>
        <taxon>Pasteurellaceae</taxon>
        <taxon>Gallibacterium</taxon>
    </lineage>
</organism>
<evidence type="ECO:0000313" key="1">
    <source>
        <dbReference type="EMBL" id="AEC16315.1"/>
    </source>
</evidence>